<dbReference type="EMBL" id="FMXA01000015">
    <property type="protein sequence ID" value="SDA54600.1"/>
    <property type="molecule type" value="Genomic_DNA"/>
</dbReference>
<keyword evidence="2" id="KW-1185">Reference proteome</keyword>
<proteinExistence type="predicted"/>
<accession>A0A1G5W936</accession>
<reference evidence="1 2" key="1">
    <citation type="submission" date="2016-10" db="EMBL/GenBank/DDBJ databases">
        <authorList>
            <person name="de Groot N.N."/>
        </authorList>
    </citation>
    <scope>NUCLEOTIDE SEQUENCE [LARGE SCALE GENOMIC DNA]</scope>
    <source>
        <strain evidence="1 2">DSM 15230</strain>
    </source>
</reference>
<protein>
    <submittedName>
        <fullName evidence="1">Uncharacterized protein</fullName>
    </submittedName>
</protein>
<dbReference type="AlphaFoldDB" id="A0A1G5W936"/>
<dbReference type="RefSeq" id="WP_268761824.1">
    <property type="nucleotide sequence ID" value="NZ_FMXA01000015.1"/>
</dbReference>
<dbReference type="Proteomes" id="UP000199689">
    <property type="component" value="Unassembled WGS sequence"/>
</dbReference>
<name>A0A1G5W936_9FIRM</name>
<evidence type="ECO:0000313" key="2">
    <source>
        <dbReference type="Proteomes" id="UP000199689"/>
    </source>
</evidence>
<organism evidence="1 2">
    <name type="scientific">Allisonella histaminiformans</name>
    <dbReference type="NCBI Taxonomy" id="209880"/>
    <lineage>
        <taxon>Bacteria</taxon>
        <taxon>Bacillati</taxon>
        <taxon>Bacillota</taxon>
        <taxon>Negativicutes</taxon>
        <taxon>Veillonellales</taxon>
        <taxon>Veillonellaceae</taxon>
        <taxon>Allisonella</taxon>
    </lineage>
</organism>
<evidence type="ECO:0000313" key="1">
    <source>
        <dbReference type="EMBL" id="SDA54600.1"/>
    </source>
</evidence>
<dbReference type="GeneID" id="87756657"/>
<gene>
    <name evidence="1" type="ORF">SAMN02910343_01230</name>
</gene>
<sequence length="42" mass="4912">MENFGKLKAERISIAFDSFGSYTRNTIRKIHLQMREANLPNL</sequence>